<dbReference type="CDD" id="cd00085">
    <property type="entry name" value="HNHc"/>
    <property type="match status" value="1"/>
</dbReference>
<proteinExistence type="predicted"/>
<dbReference type="GO" id="GO:0003676">
    <property type="term" value="F:nucleic acid binding"/>
    <property type="evidence" value="ECO:0007669"/>
    <property type="project" value="InterPro"/>
</dbReference>
<gene>
    <name evidence="2" type="ORF">BL5915_06625</name>
</gene>
<dbReference type="InterPro" id="IPR013087">
    <property type="entry name" value="Znf_C2H2_type"/>
</dbReference>
<keyword evidence="2" id="KW-0378">Hydrolase</keyword>
<dbReference type="Proteomes" id="UP000593918">
    <property type="component" value="Chromosome"/>
</dbReference>
<sequence>MGRSNPSQHVKDLVDARDQYRCVRCGKPFHWSGFSRHHRRLRSHKWPGLHEASNLILACGSGDTGCHGWIHAHPREAMSLGYIVSGFNDHPELVPILTAQHGWVLLDDKGGWTRCEPPKQ</sequence>
<dbReference type="InterPro" id="IPR002711">
    <property type="entry name" value="HNH"/>
</dbReference>
<reference evidence="2 3" key="1">
    <citation type="submission" date="2020-10" db="EMBL/GenBank/DDBJ databases">
        <title>Genome sequencing of Bifidobacterium longum subsp. longum KCTC 5915.</title>
        <authorList>
            <person name="Kim J."/>
        </authorList>
    </citation>
    <scope>NUCLEOTIDE SEQUENCE [LARGE SCALE GENOMIC DNA]</scope>
    <source>
        <strain evidence="2 3">KCTC 5915</strain>
    </source>
</reference>
<dbReference type="GO" id="GO:0008270">
    <property type="term" value="F:zinc ion binding"/>
    <property type="evidence" value="ECO:0007669"/>
    <property type="project" value="InterPro"/>
</dbReference>
<keyword evidence="2" id="KW-0255">Endonuclease</keyword>
<evidence type="ECO:0000259" key="1">
    <source>
        <dbReference type="PROSITE" id="PS50157"/>
    </source>
</evidence>
<dbReference type="Gene3D" id="1.10.30.50">
    <property type="match status" value="1"/>
</dbReference>
<protein>
    <submittedName>
        <fullName evidence="2">HNH endonuclease</fullName>
    </submittedName>
</protein>
<dbReference type="EMBL" id="CP062943">
    <property type="protein sequence ID" value="QOL54523.1"/>
    <property type="molecule type" value="Genomic_DNA"/>
</dbReference>
<evidence type="ECO:0000313" key="2">
    <source>
        <dbReference type="EMBL" id="QOL54523.1"/>
    </source>
</evidence>
<dbReference type="Pfam" id="PF01844">
    <property type="entry name" value="HNH"/>
    <property type="match status" value="1"/>
</dbReference>
<feature type="domain" description="C2H2-type" evidence="1">
    <location>
        <begin position="20"/>
        <end position="47"/>
    </location>
</feature>
<accession>A0A1D7UNK8</accession>
<organism evidence="2 3">
    <name type="scientific">Bifidobacterium longum subsp. longum</name>
    <dbReference type="NCBI Taxonomy" id="1679"/>
    <lineage>
        <taxon>Bacteria</taxon>
        <taxon>Bacillati</taxon>
        <taxon>Actinomycetota</taxon>
        <taxon>Actinomycetes</taxon>
        <taxon>Bifidobacteriales</taxon>
        <taxon>Bifidobacteriaceae</taxon>
        <taxon>Bifidobacterium</taxon>
    </lineage>
</organism>
<keyword evidence="2" id="KW-0540">Nuclease</keyword>
<evidence type="ECO:0000313" key="3">
    <source>
        <dbReference type="Proteomes" id="UP000593918"/>
    </source>
</evidence>
<dbReference type="PROSITE" id="PS00028">
    <property type="entry name" value="ZINC_FINGER_C2H2_1"/>
    <property type="match status" value="1"/>
</dbReference>
<dbReference type="RefSeq" id="WP_032742320.1">
    <property type="nucleotide sequence ID" value="NZ_CP062943.1"/>
</dbReference>
<dbReference type="AlphaFoldDB" id="A0A1D7UNK8"/>
<dbReference type="PROSITE" id="PS50157">
    <property type="entry name" value="ZINC_FINGER_C2H2_2"/>
    <property type="match status" value="1"/>
</dbReference>
<name>A0A1D7UNK8_BIFLL</name>
<dbReference type="InterPro" id="IPR003615">
    <property type="entry name" value="HNH_nuc"/>
</dbReference>
<dbReference type="GO" id="GO:0004519">
    <property type="term" value="F:endonuclease activity"/>
    <property type="evidence" value="ECO:0007669"/>
    <property type="project" value="UniProtKB-KW"/>
</dbReference>